<protein>
    <submittedName>
        <fullName evidence="9">Bifunctional DAMP1</fullName>
    </submittedName>
</protein>
<evidence type="ECO:0000256" key="3">
    <source>
        <dbReference type="ARBA" id="ARBA00023015"/>
    </source>
</evidence>
<dbReference type="GO" id="GO:0006281">
    <property type="term" value="P:DNA repair"/>
    <property type="evidence" value="ECO:0007669"/>
    <property type="project" value="InterPro"/>
</dbReference>
<feature type="compositionally biased region" description="Low complexity" evidence="7">
    <location>
        <begin position="635"/>
        <end position="669"/>
    </location>
</feature>
<proteinExistence type="predicted"/>
<dbReference type="PANTHER" id="PTHR12855:SF10">
    <property type="entry name" value="DNA METHYLTRANSFERASE 1-ASSOCIATED PROTEIN 1"/>
    <property type="match status" value="1"/>
</dbReference>
<keyword evidence="6" id="KW-0175">Coiled coil</keyword>
<evidence type="ECO:0000256" key="6">
    <source>
        <dbReference type="SAM" id="Coils"/>
    </source>
</evidence>
<dbReference type="InterPro" id="IPR027109">
    <property type="entry name" value="Swc4/Dmap1"/>
</dbReference>
<evidence type="ECO:0000259" key="8">
    <source>
        <dbReference type="Pfam" id="PF16282"/>
    </source>
</evidence>
<gene>
    <name evidence="9" type="ORF">BdWA1_000738</name>
</gene>
<keyword evidence="2" id="KW-0156">Chromatin regulator</keyword>
<comment type="subcellular location">
    <subcellularLocation>
        <location evidence="1">Nucleus</location>
    </subcellularLocation>
</comment>
<evidence type="ECO:0000256" key="4">
    <source>
        <dbReference type="ARBA" id="ARBA00023163"/>
    </source>
</evidence>
<dbReference type="GO" id="GO:0000812">
    <property type="term" value="C:Swr1 complex"/>
    <property type="evidence" value="ECO:0007669"/>
    <property type="project" value="TreeGrafter"/>
</dbReference>
<dbReference type="GO" id="GO:0000122">
    <property type="term" value="P:negative regulation of transcription by RNA polymerase II"/>
    <property type="evidence" value="ECO:0007669"/>
    <property type="project" value="TreeGrafter"/>
</dbReference>
<dbReference type="Gene3D" id="1.10.10.60">
    <property type="entry name" value="Homeodomain-like"/>
    <property type="match status" value="1"/>
</dbReference>
<name>A0AAD9PMQ8_9APIC</name>
<reference evidence="9" key="1">
    <citation type="journal article" date="2023" name="Nat. Microbiol.">
        <title>Babesia duncani multi-omics identifies virulence factors and drug targets.</title>
        <authorList>
            <person name="Singh P."/>
            <person name="Lonardi S."/>
            <person name="Liang Q."/>
            <person name="Vydyam P."/>
            <person name="Khabirova E."/>
            <person name="Fang T."/>
            <person name="Gihaz S."/>
            <person name="Thekkiniath J."/>
            <person name="Munshi M."/>
            <person name="Abel S."/>
            <person name="Ciampossin L."/>
            <person name="Batugedara G."/>
            <person name="Gupta M."/>
            <person name="Lu X.M."/>
            <person name="Lenz T."/>
            <person name="Chakravarty S."/>
            <person name="Cornillot E."/>
            <person name="Hu Y."/>
            <person name="Ma W."/>
            <person name="Gonzalez L.M."/>
            <person name="Sanchez S."/>
            <person name="Estrada K."/>
            <person name="Sanchez-Flores A."/>
            <person name="Montero E."/>
            <person name="Harb O.S."/>
            <person name="Le Roch K.G."/>
            <person name="Mamoun C.B."/>
        </authorList>
    </citation>
    <scope>NUCLEOTIDE SEQUENCE</scope>
    <source>
        <strain evidence="9">WA1</strain>
    </source>
</reference>
<keyword evidence="10" id="KW-1185">Reference proteome</keyword>
<evidence type="ECO:0000313" key="9">
    <source>
        <dbReference type="EMBL" id="KAK2197735.1"/>
    </source>
</evidence>
<evidence type="ECO:0000256" key="2">
    <source>
        <dbReference type="ARBA" id="ARBA00022853"/>
    </source>
</evidence>
<organism evidence="9 10">
    <name type="scientific">Babesia duncani</name>
    <dbReference type="NCBI Taxonomy" id="323732"/>
    <lineage>
        <taxon>Eukaryota</taxon>
        <taxon>Sar</taxon>
        <taxon>Alveolata</taxon>
        <taxon>Apicomplexa</taxon>
        <taxon>Aconoidasida</taxon>
        <taxon>Piroplasmida</taxon>
        <taxon>Babesiidae</taxon>
        <taxon>Babesia</taxon>
    </lineage>
</organism>
<dbReference type="EMBL" id="JALLKP010000001">
    <property type="protein sequence ID" value="KAK2197735.1"/>
    <property type="molecule type" value="Genomic_DNA"/>
</dbReference>
<keyword evidence="3" id="KW-0805">Transcription regulation</keyword>
<accession>A0AAD9PMQ8</accession>
<dbReference type="GO" id="GO:0003714">
    <property type="term" value="F:transcription corepressor activity"/>
    <property type="evidence" value="ECO:0007669"/>
    <property type="project" value="TreeGrafter"/>
</dbReference>
<keyword evidence="5" id="KW-0539">Nucleus</keyword>
<dbReference type="AlphaFoldDB" id="A0AAD9PMQ8"/>
<keyword evidence="4" id="KW-0804">Transcription</keyword>
<sequence length="682" mass="78900">MGRKALKAIQKELPSIPTSYKVLIKGAAASEQAEKSAVSKPIGSATRALWRLCCFRNPARSDGLILRHWRLLEKEKNPVLGMIPGVKFEISQHLDCPNTCSLPRTEEENSIVDSYPFARVNPSVKIYRYSDDFYRYHLADLDPTWTKEETDLLFDLCEMFELRFIAIHDRFKWRKDISLEKMKLRYYTVTKRIVEFSFEEKMKNEVSKHNNPNHPVVVALEESQRHPLVKFTYNAEHDHERRQMLERSYRITAEQREMENALIQEIKQAEINYKREEKKKNDLKRLKRKFHMSDDAIPSPQMSEYQTKQVWLASSFLQFYKPQISQKHNDTVDDMLTALGVVAPSINSRASIELYCMVRGDAAIMINMMNKVESLKKELEHWQEQTAHILDIASAMPQSSVKKEEAPIPESVPTQPPSCAPLDMYNYPRPIMGAKAFAKAKQPILLTASSQQQPTPIPIKQQSPIQTPIAASPALSVDDSEAARIYELQMEQQKMQQPNLMAQGPPPPQQPMPVPTQMYQAGPYAQMQRQRMIMSQAQQPQMYGMKPVPGPSPQHGYPPQPHPHQLYLQQQQQQHHQQMMAQRMMQYQQYPPQNGYRQQQYAPIPMRVPPPNMYYSQAQMYPIYMQQHMMAPQQMAPQQMAPQQMAPQQMAPQQMAPQQMGPQQMVPQPKRQPTGSMPHNPQ</sequence>
<evidence type="ECO:0000256" key="1">
    <source>
        <dbReference type="ARBA" id="ARBA00004123"/>
    </source>
</evidence>
<feature type="region of interest" description="Disordered" evidence="7">
    <location>
        <begin position="635"/>
        <end position="682"/>
    </location>
</feature>
<evidence type="ECO:0000313" key="10">
    <source>
        <dbReference type="Proteomes" id="UP001214638"/>
    </source>
</evidence>
<dbReference type="KEGG" id="bdw:94335036"/>
<dbReference type="InterPro" id="IPR032563">
    <property type="entry name" value="DAMP1_SANT-like"/>
</dbReference>
<feature type="region of interest" description="Disordered" evidence="7">
    <location>
        <begin position="492"/>
        <end position="511"/>
    </location>
</feature>
<dbReference type="RefSeq" id="XP_067804577.1">
    <property type="nucleotide sequence ID" value="XM_067945786.1"/>
</dbReference>
<dbReference type="Pfam" id="PF16282">
    <property type="entry name" value="SANT_DAMP1_like"/>
    <property type="match status" value="1"/>
</dbReference>
<dbReference type="GO" id="GO:0006338">
    <property type="term" value="P:chromatin remodeling"/>
    <property type="evidence" value="ECO:0007669"/>
    <property type="project" value="InterPro"/>
</dbReference>
<dbReference type="PANTHER" id="PTHR12855">
    <property type="entry name" value="DNA METHYLTRANSFERASE 1-ASSOCIATED PROTEIN 1 FAMILY MEMBER"/>
    <property type="match status" value="1"/>
</dbReference>
<evidence type="ECO:0000256" key="5">
    <source>
        <dbReference type="ARBA" id="ARBA00023242"/>
    </source>
</evidence>
<feature type="compositionally biased region" description="Polar residues" evidence="7">
    <location>
        <begin position="671"/>
        <end position="682"/>
    </location>
</feature>
<evidence type="ECO:0000256" key="7">
    <source>
        <dbReference type="SAM" id="MobiDB-lite"/>
    </source>
</evidence>
<dbReference type="GeneID" id="94335036"/>
<feature type="domain" description="DAMP1 SANT/Myb-like" evidence="8">
    <location>
        <begin position="115"/>
        <end position="193"/>
    </location>
</feature>
<dbReference type="Proteomes" id="UP001214638">
    <property type="component" value="Unassembled WGS sequence"/>
</dbReference>
<feature type="coiled-coil region" evidence="6">
    <location>
        <begin position="259"/>
        <end position="286"/>
    </location>
</feature>
<dbReference type="GO" id="GO:0035267">
    <property type="term" value="C:NuA4 histone acetyltransferase complex"/>
    <property type="evidence" value="ECO:0007669"/>
    <property type="project" value="InterPro"/>
</dbReference>
<comment type="caution">
    <text evidence="9">The sequence shown here is derived from an EMBL/GenBank/DDBJ whole genome shotgun (WGS) entry which is preliminary data.</text>
</comment>